<dbReference type="AlphaFoldDB" id="A0A9D3Q9P4"/>
<dbReference type="PANTHER" id="PTHR37948">
    <property type="entry name" value="ZGC:113208"/>
    <property type="match status" value="1"/>
</dbReference>
<protein>
    <submittedName>
        <fullName evidence="2">Uncharacterized protein</fullName>
    </submittedName>
</protein>
<accession>A0A9D3Q9P4</accession>
<feature type="compositionally biased region" description="Basic and acidic residues" evidence="1">
    <location>
        <begin position="1"/>
        <end position="13"/>
    </location>
</feature>
<comment type="caution">
    <text evidence="2">The sequence shown here is derived from an EMBL/GenBank/DDBJ whole genome shotgun (WGS) entry which is preliminary data.</text>
</comment>
<reference evidence="2" key="1">
    <citation type="submission" date="2021-01" db="EMBL/GenBank/DDBJ databases">
        <authorList>
            <person name="Zahm M."/>
            <person name="Roques C."/>
            <person name="Cabau C."/>
            <person name="Klopp C."/>
            <person name="Donnadieu C."/>
            <person name="Jouanno E."/>
            <person name="Lampietro C."/>
            <person name="Louis A."/>
            <person name="Herpin A."/>
            <person name="Echchiki A."/>
            <person name="Berthelot C."/>
            <person name="Parey E."/>
            <person name="Roest-Crollius H."/>
            <person name="Braasch I."/>
            <person name="Postlethwait J."/>
            <person name="Bobe J."/>
            <person name="Montfort J."/>
            <person name="Bouchez O."/>
            <person name="Begum T."/>
            <person name="Mejri S."/>
            <person name="Adams A."/>
            <person name="Chen W.-J."/>
            <person name="Guiguen Y."/>
        </authorList>
    </citation>
    <scope>NUCLEOTIDE SEQUENCE</scope>
    <source>
        <strain evidence="2">YG-15Mar2019-1</strain>
        <tissue evidence="2">Brain</tissue>
    </source>
</reference>
<organism evidence="2 3">
    <name type="scientific">Megalops atlanticus</name>
    <name type="common">Tarpon</name>
    <name type="synonym">Clupea gigantea</name>
    <dbReference type="NCBI Taxonomy" id="7932"/>
    <lineage>
        <taxon>Eukaryota</taxon>
        <taxon>Metazoa</taxon>
        <taxon>Chordata</taxon>
        <taxon>Craniata</taxon>
        <taxon>Vertebrata</taxon>
        <taxon>Euteleostomi</taxon>
        <taxon>Actinopterygii</taxon>
        <taxon>Neopterygii</taxon>
        <taxon>Teleostei</taxon>
        <taxon>Elopiformes</taxon>
        <taxon>Megalopidae</taxon>
        <taxon>Megalops</taxon>
    </lineage>
</organism>
<dbReference type="OrthoDB" id="4850at2759"/>
<name>A0A9D3Q9P4_MEGAT</name>
<dbReference type="EMBL" id="JAFDVH010000003">
    <property type="protein sequence ID" value="KAG7484183.1"/>
    <property type="molecule type" value="Genomic_DNA"/>
</dbReference>
<dbReference type="Proteomes" id="UP001046870">
    <property type="component" value="Chromosome 3"/>
</dbReference>
<evidence type="ECO:0000313" key="3">
    <source>
        <dbReference type="Proteomes" id="UP001046870"/>
    </source>
</evidence>
<proteinExistence type="predicted"/>
<evidence type="ECO:0000313" key="2">
    <source>
        <dbReference type="EMBL" id="KAG7484183.1"/>
    </source>
</evidence>
<feature type="region of interest" description="Disordered" evidence="1">
    <location>
        <begin position="1"/>
        <end position="42"/>
    </location>
</feature>
<dbReference type="PANTHER" id="PTHR37948:SF1">
    <property type="entry name" value="BLL5189 PROTEIN"/>
    <property type="match status" value="1"/>
</dbReference>
<keyword evidence="3" id="KW-1185">Reference proteome</keyword>
<feature type="compositionally biased region" description="Polar residues" evidence="1">
    <location>
        <begin position="24"/>
        <end position="33"/>
    </location>
</feature>
<sequence length="239" mass="27762">MDTKMKKAKDTSNKKHSKKRKSTDTTALDSSELPSKKSKIQSDDVVVAPVKKNDKGQLVFEDFPMFRPNMTPEEVLRAGSFGGTYFRPIYSSITKQHYKDVWKELPEDWLKGLDIPKQVASSAYREDVNTYKVKCGGSLEMWESSGWIVPQDPYGWFQWYCRFYQGRRTKDDERQVARWAKCAGIKGRWRNNLITKVVRSGCSFDNPTVSPVVRQTLQHWGYRLTKEDYKEGAKRVKPK</sequence>
<gene>
    <name evidence="2" type="ORF">MATL_G00046730</name>
</gene>
<evidence type="ECO:0000256" key="1">
    <source>
        <dbReference type="SAM" id="MobiDB-lite"/>
    </source>
</evidence>